<comment type="caution">
    <text evidence="1">The sequence shown here is derived from an EMBL/GenBank/DDBJ whole genome shotgun (WGS) entry which is preliminary data.</text>
</comment>
<dbReference type="Proteomes" id="UP000017973">
    <property type="component" value="Unassembled WGS sequence"/>
</dbReference>
<evidence type="ECO:0000313" key="2">
    <source>
        <dbReference type="Proteomes" id="UP000017973"/>
    </source>
</evidence>
<dbReference type="RefSeq" id="WP_023555138.1">
    <property type="nucleotide sequence ID" value="NZ_KI629787.1"/>
</dbReference>
<keyword evidence="2" id="KW-1185">Reference proteome</keyword>
<proteinExistence type="predicted"/>
<sequence length="118" mass="13995">MQNDQWREILTEFIVYGLLFKAVARDAASMDLVELKLSYRPVLDAISLWAERKHHDYRRQFGRLGGKIHVQETQDGFIYYVLVKVNGIQYESIYNREILRAECQERLNRFLLTATQGR</sequence>
<organism evidence="1 2">
    <name type="scientific">Brevibacillus panacihumi W25</name>
    <dbReference type="NCBI Taxonomy" id="1408254"/>
    <lineage>
        <taxon>Bacteria</taxon>
        <taxon>Bacillati</taxon>
        <taxon>Bacillota</taxon>
        <taxon>Bacilli</taxon>
        <taxon>Bacillales</taxon>
        <taxon>Paenibacillaceae</taxon>
        <taxon>Brevibacillus</taxon>
    </lineage>
</organism>
<dbReference type="HOGENOM" id="CLU_1966366_0_0_9"/>
<reference evidence="1 2" key="1">
    <citation type="journal article" date="2014" name="Genome Announc.">
        <title>Draft Genome Sequence of Brevibacillus panacihumi Strain W25, a Halotolerant Hydrocarbon-Degrading Bacterium.</title>
        <authorList>
            <person name="Wang X."/>
            <person name="Jin D."/>
            <person name="Zhou L."/>
            <person name="Wu L."/>
            <person name="An W."/>
            <person name="Chen Y."/>
            <person name="Zhao L."/>
        </authorList>
    </citation>
    <scope>NUCLEOTIDE SEQUENCE [LARGE SCALE GENOMIC DNA]</scope>
    <source>
        <strain evidence="1 2">W25</strain>
    </source>
</reference>
<evidence type="ECO:0000313" key="1">
    <source>
        <dbReference type="EMBL" id="EST55747.1"/>
    </source>
</evidence>
<dbReference type="OrthoDB" id="2476277at2"/>
<dbReference type="EMBL" id="AYJU01000002">
    <property type="protein sequence ID" value="EST55747.1"/>
    <property type="molecule type" value="Genomic_DNA"/>
</dbReference>
<accession>V6MBX3</accession>
<dbReference type="InterPro" id="IPR058600">
    <property type="entry name" value="YhjD-like"/>
</dbReference>
<dbReference type="PATRIC" id="fig|1408254.3.peg.1086"/>
<dbReference type="AlphaFoldDB" id="V6MBX3"/>
<gene>
    <name evidence="1" type="ORF">T458_05410</name>
</gene>
<dbReference type="STRING" id="1408254.T458_05410"/>
<protein>
    <submittedName>
        <fullName evidence="1">Uncharacterized protein</fullName>
    </submittedName>
</protein>
<name>V6MBX3_9BACL</name>
<dbReference type="Pfam" id="PF26325">
    <property type="entry name" value="YhjD"/>
    <property type="match status" value="1"/>
</dbReference>